<dbReference type="InterPro" id="IPR009061">
    <property type="entry name" value="DNA-bd_dom_put_sf"/>
</dbReference>
<evidence type="ECO:0000256" key="1">
    <source>
        <dbReference type="ARBA" id="ARBA00023125"/>
    </source>
</evidence>
<dbReference type="PANTHER" id="PTHR30204:SF93">
    <property type="entry name" value="HTH MERR-TYPE DOMAIN-CONTAINING PROTEIN"/>
    <property type="match status" value="1"/>
</dbReference>
<dbReference type="GO" id="GO:0003677">
    <property type="term" value="F:DNA binding"/>
    <property type="evidence" value="ECO:0007669"/>
    <property type="project" value="UniProtKB-KW"/>
</dbReference>
<dbReference type="PANTHER" id="PTHR30204">
    <property type="entry name" value="REDOX-CYCLING DRUG-SENSING TRANSCRIPTIONAL ACTIVATOR SOXR"/>
    <property type="match status" value="1"/>
</dbReference>
<dbReference type="Pfam" id="PF13411">
    <property type="entry name" value="MerR_1"/>
    <property type="match status" value="1"/>
</dbReference>
<keyword evidence="1 3" id="KW-0238">DNA-binding</keyword>
<organism evidence="3 4">
    <name type="scientific">Phytoactinopolyspora alkaliphila</name>
    <dbReference type="NCBI Taxonomy" id="1783498"/>
    <lineage>
        <taxon>Bacteria</taxon>
        <taxon>Bacillati</taxon>
        <taxon>Actinomycetota</taxon>
        <taxon>Actinomycetes</taxon>
        <taxon>Jiangellales</taxon>
        <taxon>Jiangellaceae</taxon>
        <taxon>Phytoactinopolyspora</taxon>
    </lineage>
</organism>
<dbReference type="GO" id="GO:0003700">
    <property type="term" value="F:DNA-binding transcription factor activity"/>
    <property type="evidence" value="ECO:0007669"/>
    <property type="project" value="InterPro"/>
</dbReference>
<evidence type="ECO:0000313" key="4">
    <source>
        <dbReference type="Proteomes" id="UP000469185"/>
    </source>
</evidence>
<proteinExistence type="predicted"/>
<dbReference type="InterPro" id="IPR047057">
    <property type="entry name" value="MerR_fam"/>
</dbReference>
<dbReference type="SUPFAM" id="SSF46955">
    <property type="entry name" value="Putative DNA-binding domain"/>
    <property type="match status" value="1"/>
</dbReference>
<sequence>MNEDGMWLTIGDASKRTGLPVKTIRYYADIGLVPSTERSPAGYRLYDAATIARLDLVRTLRDLDFDLGSIRALLEKSTSLPELAAHHAGALDAQIRILSARRSVLRAVAQLGIDSEEELMMMNRLARLSAEERQRILDEYFDETFEGLDIDPQFVAMSRSVRVDLPEDPSPAQVEAWIELAELVLDPEYRARVRQMARAAHDARSAGDTRAGSAASQQELFARVVAAVEPLRSAGVDPASGSVRAVVDELAAAFAAAGLVADDAGFRRKLADQITMFSDRRVERFWELVGLVNGWPQRPQSNAVVNMEWFAEALRASIT</sequence>
<evidence type="ECO:0000259" key="2">
    <source>
        <dbReference type="PROSITE" id="PS50937"/>
    </source>
</evidence>
<dbReference type="RefSeq" id="WP_163815250.1">
    <property type="nucleotide sequence ID" value="NZ_JAAGOB010000001.1"/>
</dbReference>
<protein>
    <submittedName>
        <fullName evidence="3">MerR family DNA-binding transcriptional regulator</fullName>
    </submittedName>
</protein>
<dbReference type="InterPro" id="IPR000551">
    <property type="entry name" value="MerR-type_HTH_dom"/>
</dbReference>
<dbReference type="AlphaFoldDB" id="A0A6N9YGC6"/>
<gene>
    <name evidence="3" type="ORF">G1H11_01200</name>
</gene>
<dbReference type="PROSITE" id="PS50937">
    <property type="entry name" value="HTH_MERR_2"/>
    <property type="match status" value="1"/>
</dbReference>
<accession>A0A6N9YGC6</accession>
<comment type="caution">
    <text evidence="3">The sequence shown here is derived from an EMBL/GenBank/DDBJ whole genome shotgun (WGS) entry which is preliminary data.</text>
</comment>
<dbReference type="PRINTS" id="PR00040">
    <property type="entry name" value="HTHMERR"/>
</dbReference>
<evidence type="ECO:0000313" key="3">
    <source>
        <dbReference type="EMBL" id="NED93929.1"/>
    </source>
</evidence>
<dbReference type="Proteomes" id="UP000469185">
    <property type="component" value="Unassembled WGS sequence"/>
</dbReference>
<keyword evidence="4" id="KW-1185">Reference proteome</keyword>
<reference evidence="3 4" key="1">
    <citation type="submission" date="2020-02" db="EMBL/GenBank/DDBJ databases">
        <authorList>
            <person name="Li X.-J."/>
            <person name="Feng X.-M."/>
        </authorList>
    </citation>
    <scope>NUCLEOTIDE SEQUENCE [LARGE SCALE GENOMIC DNA]</scope>
    <source>
        <strain evidence="3 4">CGMCC 4.7225</strain>
    </source>
</reference>
<dbReference type="SMART" id="SM00422">
    <property type="entry name" value="HTH_MERR"/>
    <property type="match status" value="1"/>
</dbReference>
<name>A0A6N9YGC6_9ACTN</name>
<dbReference type="Gene3D" id="1.10.1660.10">
    <property type="match status" value="1"/>
</dbReference>
<feature type="domain" description="HTH merR-type" evidence="2">
    <location>
        <begin position="7"/>
        <end position="76"/>
    </location>
</feature>
<dbReference type="EMBL" id="JAAGOB010000001">
    <property type="protein sequence ID" value="NED93929.1"/>
    <property type="molecule type" value="Genomic_DNA"/>
</dbReference>